<dbReference type="GO" id="GO:0047091">
    <property type="term" value="F:L-lysine 6-monooxygenase (NADPH) activity"/>
    <property type="evidence" value="ECO:0007669"/>
    <property type="project" value="UniProtKB-EC"/>
</dbReference>
<evidence type="ECO:0000256" key="10">
    <source>
        <dbReference type="ARBA" id="ARBA00023033"/>
    </source>
</evidence>
<proteinExistence type="inferred from homology"/>
<evidence type="ECO:0000256" key="7">
    <source>
        <dbReference type="ARBA" id="ARBA00022827"/>
    </source>
</evidence>
<sequence length="436" mass="47320">MSTLAVVGAGAKAVAVAAKASVLRAMGVETFDVVAVERTGVAANWQASGGWTDGAQNLGTSPEKDVGFPYRSSLVPRRNAELDERMTCHSWQAYLIATGQFAQWIDRGRPAPTHRRWGQYLRWVAERIDMSVVYGAVERVSVDGRRWALHTPERTVHADALMITGPGQAERTLLPGHPRVLSIAQFWHRAAEHDRITAERVAMVGGGETAAAMLNELFQHKISTITVISPQVTLFTRGEGYFENSLFSDPSEWTALTLAERRGAIARTDRGVFSSTVQDALMADDRIRHLRGRVAHAVARDDQIRLTLSTNRGSEDFETAHGFDLVIDGSGLDALWFTTLFSQDALDLLELGLGGPMSGDRLQEAIGHDLAVNDVTPKLFLPGLAGLNQGPGFPNLSCLGLLSDRVLGAALSRASSPASSHANGSTRRNDEHQSLR</sequence>
<dbReference type="PANTHER" id="PTHR42802">
    <property type="entry name" value="MONOOXYGENASE"/>
    <property type="match status" value="1"/>
</dbReference>
<evidence type="ECO:0000256" key="2">
    <source>
        <dbReference type="ARBA" id="ARBA00005102"/>
    </source>
</evidence>
<evidence type="ECO:0000256" key="13">
    <source>
        <dbReference type="ARBA" id="ARBA00032493"/>
    </source>
</evidence>
<evidence type="ECO:0000256" key="16">
    <source>
        <dbReference type="SAM" id="MobiDB-lite"/>
    </source>
</evidence>
<protein>
    <recommendedName>
        <fullName evidence="5">L-lysine N6-monooxygenase MbtG</fullName>
        <ecNumber evidence="4">1.14.13.59</ecNumber>
    </recommendedName>
    <alternativeName>
        <fullName evidence="14">Lysine 6-N-hydroxylase</fullName>
    </alternativeName>
    <alternativeName>
        <fullName evidence="13">Lysine N6-hydroxylase</fullName>
    </alternativeName>
    <alternativeName>
        <fullName evidence="11">Lysine-N-oxygenase</fullName>
    </alternativeName>
    <alternativeName>
        <fullName evidence="12">Mycobactin synthase protein G</fullName>
    </alternativeName>
</protein>
<comment type="similarity">
    <text evidence="3">Belongs to the lysine N(6)-hydroxylase/L-ornithine N(5)-oxygenase family.</text>
</comment>
<evidence type="ECO:0000313" key="17">
    <source>
        <dbReference type="EMBL" id="ORA23859.1"/>
    </source>
</evidence>
<feature type="compositionally biased region" description="Basic and acidic residues" evidence="16">
    <location>
        <begin position="427"/>
        <end position="436"/>
    </location>
</feature>
<keyword evidence="8" id="KW-0521">NADP</keyword>
<keyword evidence="6" id="KW-0285">Flavoprotein</keyword>
<name>A0A1X0A1B9_MYCAN</name>
<dbReference type="SUPFAM" id="SSF51905">
    <property type="entry name" value="FAD/NAD(P)-binding domain"/>
    <property type="match status" value="1"/>
</dbReference>
<evidence type="ECO:0000256" key="14">
    <source>
        <dbReference type="ARBA" id="ARBA00032738"/>
    </source>
</evidence>
<reference evidence="17 18" key="1">
    <citation type="submission" date="2017-02" db="EMBL/GenBank/DDBJ databases">
        <title>The new phylogeny of genus Mycobacterium.</title>
        <authorList>
            <person name="Tortoli E."/>
            <person name="Trovato A."/>
            <person name="Cirillo D.M."/>
        </authorList>
    </citation>
    <scope>NUCLEOTIDE SEQUENCE [LARGE SCALE GENOMIC DNA]</scope>
    <source>
        <strain evidence="17 18">DSM 45057</strain>
    </source>
</reference>
<keyword evidence="10 17" id="KW-0503">Monooxygenase</keyword>
<dbReference type="OrthoDB" id="9149460at2"/>
<keyword evidence="7" id="KW-0274">FAD</keyword>
<comment type="caution">
    <text evidence="17">The sequence shown here is derived from an EMBL/GenBank/DDBJ whole genome shotgun (WGS) entry which is preliminary data.</text>
</comment>
<evidence type="ECO:0000256" key="12">
    <source>
        <dbReference type="ARBA" id="ARBA00031158"/>
    </source>
</evidence>
<evidence type="ECO:0000256" key="5">
    <source>
        <dbReference type="ARBA" id="ARBA00016406"/>
    </source>
</evidence>
<feature type="region of interest" description="Disordered" evidence="16">
    <location>
        <begin position="415"/>
        <end position="436"/>
    </location>
</feature>
<dbReference type="EMBL" id="MVHE01000006">
    <property type="protein sequence ID" value="ORA23859.1"/>
    <property type="molecule type" value="Genomic_DNA"/>
</dbReference>
<dbReference type="Proteomes" id="UP000192284">
    <property type="component" value="Unassembled WGS sequence"/>
</dbReference>
<comment type="pathway">
    <text evidence="2">Siderophore biosynthesis; mycobactin biosynthesis.</text>
</comment>
<evidence type="ECO:0000256" key="15">
    <source>
        <dbReference type="ARBA" id="ARBA00048407"/>
    </source>
</evidence>
<evidence type="ECO:0000256" key="11">
    <source>
        <dbReference type="ARBA" id="ARBA00029939"/>
    </source>
</evidence>
<organism evidence="17 18">
    <name type="scientific">Mycobacterium angelicum</name>
    <dbReference type="NCBI Taxonomy" id="470074"/>
    <lineage>
        <taxon>Bacteria</taxon>
        <taxon>Bacillati</taxon>
        <taxon>Actinomycetota</taxon>
        <taxon>Actinomycetes</taxon>
        <taxon>Mycobacteriales</taxon>
        <taxon>Mycobacteriaceae</taxon>
        <taxon>Mycobacterium</taxon>
    </lineage>
</organism>
<evidence type="ECO:0000256" key="4">
    <source>
        <dbReference type="ARBA" id="ARBA00013076"/>
    </source>
</evidence>
<dbReference type="InterPro" id="IPR036188">
    <property type="entry name" value="FAD/NAD-bd_sf"/>
</dbReference>
<evidence type="ECO:0000256" key="6">
    <source>
        <dbReference type="ARBA" id="ARBA00022630"/>
    </source>
</evidence>
<dbReference type="EC" id="1.14.13.59" evidence="4"/>
<dbReference type="AlphaFoldDB" id="A0A1X0A1B9"/>
<accession>A0A1X0A1B9</accession>
<evidence type="ECO:0000256" key="1">
    <source>
        <dbReference type="ARBA" id="ARBA00001974"/>
    </source>
</evidence>
<keyword evidence="18" id="KW-1185">Reference proteome</keyword>
<evidence type="ECO:0000313" key="18">
    <source>
        <dbReference type="Proteomes" id="UP000192284"/>
    </source>
</evidence>
<gene>
    <name evidence="17" type="ORF">BST12_06815</name>
</gene>
<dbReference type="Gene3D" id="3.50.50.60">
    <property type="entry name" value="FAD/NAD(P)-binding domain"/>
    <property type="match status" value="1"/>
</dbReference>
<evidence type="ECO:0000256" key="9">
    <source>
        <dbReference type="ARBA" id="ARBA00023002"/>
    </source>
</evidence>
<dbReference type="RefSeq" id="WP_083112337.1">
    <property type="nucleotide sequence ID" value="NZ_JACKTS010000016.1"/>
</dbReference>
<dbReference type="PANTHER" id="PTHR42802:SF1">
    <property type="entry name" value="L-ORNITHINE N(5)-MONOOXYGENASE"/>
    <property type="match status" value="1"/>
</dbReference>
<evidence type="ECO:0000256" key="3">
    <source>
        <dbReference type="ARBA" id="ARBA00007588"/>
    </source>
</evidence>
<comment type="cofactor">
    <cofactor evidence="1">
        <name>FAD</name>
        <dbReference type="ChEBI" id="CHEBI:57692"/>
    </cofactor>
</comment>
<dbReference type="InterPro" id="IPR025700">
    <property type="entry name" value="Lys/Orn_oxygenase"/>
</dbReference>
<evidence type="ECO:0000256" key="8">
    <source>
        <dbReference type="ARBA" id="ARBA00022857"/>
    </source>
</evidence>
<keyword evidence="9" id="KW-0560">Oxidoreductase</keyword>
<comment type="catalytic activity">
    <reaction evidence="15">
        <text>L-lysine + NADPH + O2 = N(6)-hydroxy-L-lysine + NADP(+) + H2O</text>
        <dbReference type="Rhea" id="RHEA:23228"/>
        <dbReference type="ChEBI" id="CHEBI:15377"/>
        <dbReference type="ChEBI" id="CHEBI:15379"/>
        <dbReference type="ChEBI" id="CHEBI:32551"/>
        <dbReference type="ChEBI" id="CHEBI:57783"/>
        <dbReference type="ChEBI" id="CHEBI:57820"/>
        <dbReference type="ChEBI" id="CHEBI:58349"/>
        <dbReference type="EC" id="1.14.13.59"/>
    </reaction>
</comment>
<dbReference type="Pfam" id="PF13434">
    <property type="entry name" value="Lys_Orn_oxgnase"/>
    <property type="match status" value="1"/>
</dbReference>